<evidence type="ECO:0000259" key="8">
    <source>
        <dbReference type="PROSITE" id="PS50002"/>
    </source>
</evidence>
<keyword evidence="4" id="KW-0344">Guanine-nucleotide releasing factor</keyword>
<feature type="compositionally biased region" description="Low complexity" evidence="7">
    <location>
        <begin position="1431"/>
        <end position="1460"/>
    </location>
</feature>
<dbReference type="InterPro" id="IPR001452">
    <property type="entry name" value="SH3_domain"/>
</dbReference>
<dbReference type="Pfam" id="PF00617">
    <property type="entry name" value="RasGEF"/>
    <property type="match status" value="1"/>
</dbReference>
<dbReference type="InterPro" id="IPR036028">
    <property type="entry name" value="SH3-like_dom_sf"/>
</dbReference>
<feature type="region of interest" description="Disordered" evidence="7">
    <location>
        <begin position="1616"/>
        <end position="1646"/>
    </location>
</feature>
<evidence type="ECO:0000313" key="13">
    <source>
        <dbReference type="EMBL" id="GAA5813814.1"/>
    </source>
</evidence>
<evidence type="ECO:0008006" key="15">
    <source>
        <dbReference type="Google" id="ProtNLM"/>
    </source>
</evidence>
<dbReference type="PROSITE" id="PS50009">
    <property type="entry name" value="RASGEF_CAT"/>
    <property type="match status" value="1"/>
</dbReference>
<dbReference type="CDD" id="cd00155">
    <property type="entry name" value="RasGEF"/>
    <property type="match status" value="1"/>
</dbReference>
<keyword evidence="6" id="KW-0418">Kinase</keyword>
<evidence type="ECO:0000313" key="14">
    <source>
        <dbReference type="Proteomes" id="UP001473302"/>
    </source>
</evidence>
<dbReference type="InterPro" id="IPR001202">
    <property type="entry name" value="WW_dom"/>
</dbReference>
<dbReference type="PROSITE" id="PS51455">
    <property type="entry name" value="PIPK"/>
    <property type="match status" value="1"/>
</dbReference>
<dbReference type="InterPro" id="IPR056685">
    <property type="entry name" value="DUF7783"/>
</dbReference>
<evidence type="ECO:0000256" key="7">
    <source>
        <dbReference type="SAM" id="MobiDB-lite"/>
    </source>
</evidence>
<dbReference type="InterPro" id="IPR027483">
    <property type="entry name" value="PInositol-4-P-4/5-kinase_C_sf"/>
</dbReference>
<dbReference type="InterPro" id="IPR000651">
    <property type="entry name" value="Ras-like_Gua-exchang_fac_N"/>
</dbReference>
<reference evidence="13 14" key="1">
    <citation type="submission" date="2024-04" db="EMBL/GenBank/DDBJ databases">
        <title>genome sequences of Mucor flavus KT1a and Helicostylum pulchrum KT1b strains isolated from the surface of a dry-aged beef.</title>
        <authorList>
            <person name="Toyotome T."/>
            <person name="Hosono M."/>
            <person name="Torimaru M."/>
            <person name="Fukuda K."/>
            <person name="Mikami N."/>
        </authorList>
    </citation>
    <scope>NUCLEOTIDE SEQUENCE [LARGE SCALE GENOMIC DNA]</scope>
    <source>
        <strain evidence="13 14">KT1a</strain>
    </source>
</reference>
<dbReference type="PANTHER" id="PTHR45748:SF7">
    <property type="entry name" value="1-PHOSPHATIDYLINOSITOL 3-PHOSPHATE 5-KINASE-RELATED"/>
    <property type="match status" value="1"/>
</dbReference>
<dbReference type="PROSITE" id="PS00720">
    <property type="entry name" value="RASGEF"/>
    <property type="match status" value="1"/>
</dbReference>
<evidence type="ECO:0000259" key="10">
    <source>
        <dbReference type="PROSITE" id="PS50020"/>
    </source>
</evidence>
<dbReference type="InterPro" id="IPR023578">
    <property type="entry name" value="Ras_GEF_dom_sf"/>
</dbReference>
<dbReference type="PROSITE" id="PS50020">
    <property type="entry name" value="WW_DOMAIN_2"/>
    <property type="match status" value="2"/>
</dbReference>
<evidence type="ECO:0000256" key="2">
    <source>
        <dbReference type="ARBA" id="ARBA00022741"/>
    </source>
</evidence>
<proteinExistence type="predicted"/>
<feature type="domain" description="WW" evidence="10">
    <location>
        <begin position="1477"/>
        <end position="1511"/>
    </location>
</feature>
<dbReference type="SUPFAM" id="SSF48366">
    <property type="entry name" value="Ras GEF"/>
    <property type="match status" value="1"/>
</dbReference>
<dbReference type="CDD" id="cd17300">
    <property type="entry name" value="PIPKc_PIKfyve"/>
    <property type="match status" value="1"/>
</dbReference>
<feature type="region of interest" description="Disordered" evidence="7">
    <location>
        <begin position="2004"/>
        <end position="2094"/>
    </location>
</feature>
<dbReference type="Gene3D" id="1.10.840.10">
    <property type="entry name" value="Ras guanine-nucleotide exchange factors catalytic domain"/>
    <property type="match status" value="1"/>
</dbReference>
<feature type="region of interest" description="Disordered" evidence="7">
    <location>
        <begin position="1354"/>
        <end position="1460"/>
    </location>
</feature>
<name>A0ABP9Z3X2_9FUNG</name>
<evidence type="ECO:0000256" key="4">
    <source>
        <dbReference type="PROSITE-ProRule" id="PRU00168"/>
    </source>
</evidence>
<keyword evidence="1 5" id="KW-0728">SH3 domain</keyword>
<evidence type="ECO:0000259" key="9">
    <source>
        <dbReference type="PROSITE" id="PS50009"/>
    </source>
</evidence>
<keyword evidence="6" id="KW-0808">Transferase</keyword>
<dbReference type="PROSITE" id="PS50212">
    <property type="entry name" value="RASGEF_NTER"/>
    <property type="match status" value="1"/>
</dbReference>
<dbReference type="Proteomes" id="UP001473302">
    <property type="component" value="Unassembled WGS sequence"/>
</dbReference>
<dbReference type="PANTHER" id="PTHR45748">
    <property type="entry name" value="1-PHOSPHATIDYLINOSITOL 3-PHOSPHATE 5-KINASE-RELATED"/>
    <property type="match status" value="1"/>
</dbReference>
<dbReference type="CDD" id="cd00201">
    <property type="entry name" value="WW"/>
    <property type="match status" value="1"/>
</dbReference>
<feature type="domain" description="PIPK" evidence="12">
    <location>
        <begin position="965"/>
        <end position="1285"/>
    </location>
</feature>
<dbReference type="Gene3D" id="2.30.30.40">
    <property type="entry name" value="SH3 Domains"/>
    <property type="match status" value="1"/>
</dbReference>
<dbReference type="EMBL" id="BAABUK010000018">
    <property type="protein sequence ID" value="GAA5813814.1"/>
    <property type="molecule type" value="Genomic_DNA"/>
</dbReference>
<feature type="compositionally biased region" description="Polar residues" evidence="7">
    <location>
        <begin position="1617"/>
        <end position="1630"/>
    </location>
</feature>
<dbReference type="SMART" id="SM00229">
    <property type="entry name" value="RasGEFN"/>
    <property type="match status" value="1"/>
</dbReference>
<keyword evidence="2 6" id="KW-0547">Nucleotide-binding</keyword>
<dbReference type="CDD" id="cd06224">
    <property type="entry name" value="REM"/>
    <property type="match status" value="1"/>
</dbReference>
<dbReference type="SUPFAM" id="SSF51045">
    <property type="entry name" value="WW domain"/>
    <property type="match status" value="1"/>
</dbReference>
<dbReference type="SMART" id="SM00326">
    <property type="entry name" value="SH3"/>
    <property type="match status" value="1"/>
</dbReference>
<dbReference type="SUPFAM" id="SSF56104">
    <property type="entry name" value="SAICAR synthase-like"/>
    <property type="match status" value="1"/>
</dbReference>
<sequence length="2540" mass="288669">MTTKSSPALVIPVFPEKTDTKRLSKPLPQKPLSLITMDDSSRNHFLRLVNAWLVDLNIPVKPWSDVLFNIFITMCEKAMNNSTEQTNKTIWIQTLTNNSPTESKFLHNVFHGKQIINEEYSIEFPIGGTIRIYGLNDEAISGKLMDLVQAIVYLTYSLYLESYVMRDSQVQLIISPPLTASATSFFPKEKATTKLNLNVDQHPSITKRSSGLFNWLKKLNPNHTITRSPSPSMEGETKTRSNPLTIKRGLSLNNISKWYQQPPTTTTTQNDLDCIQSNDPHRFFKLKQKIQNAAISTSPDCHFPYPALLNRLEVEEDDLILEQKKINSMYSEYDCPTPSTSRPAQQRRRSSLISSFSSLKRGSIATTDIQLPQSITAYSSIRVSSLLADSKKGLEHLNLDTTSLSSFKHHQSITLGFTVYPIGCPDRPCLGPIMSKIDYFRYHAPQNTTTIFPNVDQTLGHMIRHWSQSSQTACQTHMDEQVQFIPGLLVETPLPLPNARPELVTETPKSSDSSLLTLTSSSFYVPKRQCSKFHGCNQRLLDHIYSFSHGIGRINVYSSMDETCLSADKDKITTWLSCSTCDKVTTPVVLSEKTDQFSFAKYLELIFYSSKLSSPQPFCQHTKTSNKNIIIRCFHYNDITFKLAYEDAKYYELRVPRIQMAPSETVVPGGTQFEAPRMSIITLKDWKHKSATQDVDLFFESVRAHLDLLNHYTKAEARRKQRGVQQDAATTKKCQIESKGLDGEIKALSKRLDADHQSLLQILVDTNINELNDFRRHFAIQSESIIQYLTEWQITKCGEVSDTIAWDSPDYISMKTVHCFPGSSVLVREDEPTSIIAYTLSSNEYMQAILHDDAGKEFSDSGSIPSLSSTESSSIEAAVQALDKKQLPQQSADVIDGYYSSIERKYVSPSTGASTETASFRTMVIEVVKSSVVEAQIHHTRRLEDLKARISPWTKKQQEDGELKKQKLTERTLKPLVAVQELEQQETKEVKVASFFYENNTVKDSSKKNISPHIKHKFVHEGIEFTCIVYYAKEFETLRKQCDINQLIVQSLCRCQSWTASGGKSKSHFYKTQDDRLVIKEMMNAWNVAEKDAFLKFAPKYFEHMKRSANEPSVLAKIFGFFTIRMKNTLDKKAPLFNLDVMVMEHLFYNQNIIKRFDFKGIQDRQVEEFRKQQKDTTLWDRDWINEYRTRLSVHEQSKAVLELAISNDTEFLSRCNIMDYSLLVGIDQDKYEMTVGIVDFIGAYTWYKKLESKSKSTLQPRKEVTVVPPDQYKQRFCREVGDYFIPVPVKALYAFSSTEKSSLSFDKGEYIEVLSQLDSGWWDGWCRGNRGWFPSNYVQIIDINPELVREMNFSHSGRTSPTSPTPFPPQQLHDDDSEEEARTINLIRNMNSGTNLTSPINSSRPQSFTLPTSKHSNFIRRPPPPPLSHQQQYLHQQQQHIQQQQQQRQNIQQQKNTQQYQAPVYNDEDDNDDLEANLPEGWSLQVADDGLTKFYFNQQTGGLRWNHPGISDSDDEGDDSSSEDYYQEKQLNHFDDYDFGKSPSIFNTTPTTTATTDYNQFPTPPPIKERTVDLVAHWIKKTTPQGKVYYGNSITHETTWDYNEIDPETGHLKKNIANNANDTKTSSETSQKDRSGDMSSSSSMSSLAMIGEEDAQMTWKSIAIEIAQSVQNLNKAVVRGESLDSFRQKIATVVDAVRLMLYSSRSLDKDAAHLQDIEIRDPHRNVLSTLAKLILSAKVVNDSGLDINGKVQRDAADVLNSVRKFVLICQNKNVKIEQVNPRLLLNSANAITAVITPVNISGGEDLDEMTSTANKRKSSTTSSSNTARAKYPLNQDLIVSLQTHAKQIVGSTDALCKASAYIYTLEEKQQQEEASEEQAYTLDQRARSNVVLLFQNLSTQIGNYLAILGDIDTNHIDPTQIQSLPKFRSNKQKLYNAVGLLFSAVQTLTDTQNDLTNSVTAIETAVATVENSIEDIFSDIVQMVGERKVWLMRNDASMITADGGGGVGGPRSPVNTYFDADAKKRPHRGSINDSDVNSTEGGTPILSRIYNRQGSQQGLNPQQQALAQQQQQQHRPSISNVTPSNLTRPTAESQALKRQFSFGHGVGSQDDKSQFWYLGYDYAEGDIVFTVDKSIKGGTLRALVERLTLHDFIDMSFIANFLLTYRSFCTTDEFVELLQERYNLAPPEELTPDELEIWTDKKQKLVRLRVFNVMKNWLENYYNDEDEFILNKLQFFANTVICDSSSFSAEQLNRLIRKRRELDANGGGLKKLIPNTMSGPMPIVPKNMQHIRLLDTDPLEVARQLTIMDFKLYSSIRPIECLGKAWSKDSSENAVNVKQSIDYCNQLTSWVTGSILSNKEAKKRVVVIKHWSQVANRCLEMNNYNTCMAILSAFDNSAIGRLKKTWELVSSRTSQSLAHIRKLMGSNRNFTEYREMIHSVNPPCIPFLGIYLQDLTFIEDGNPDLLKKSSSLINFAKQQKSAEVIREIKQFQSPPYIFHVVPEIQEFIKFQLETSRDVDFLYERSLELEPRVNVTENAA</sequence>
<evidence type="ECO:0000256" key="5">
    <source>
        <dbReference type="PROSITE-ProRule" id="PRU00192"/>
    </source>
</evidence>
<dbReference type="Gene3D" id="1.20.870.10">
    <property type="entry name" value="Son of sevenless (SoS) protein Chain: S domain 1"/>
    <property type="match status" value="1"/>
</dbReference>
<feature type="domain" description="WW" evidence="10">
    <location>
        <begin position="1573"/>
        <end position="1606"/>
    </location>
</feature>
<dbReference type="SMART" id="SM00330">
    <property type="entry name" value="PIPKc"/>
    <property type="match status" value="1"/>
</dbReference>
<feature type="region of interest" description="Disordered" evidence="7">
    <location>
        <begin position="1503"/>
        <end position="1525"/>
    </location>
</feature>
<comment type="caution">
    <text evidence="13">The sequence shown here is derived from an EMBL/GenBank/DDBJ whole genome shotgun (WGS) entry which is preliminary data.</text>
</comment>
<protein>
    <recommendedName>
        <fullName evidence="15">HECT-type E3 ubiquitin transferase</fullName>
    </recommendedName>
</protein>
<dbReference type="SMART" id="SM00147">
    <property type="entry name" value="RasGEF"/>
    <property type="match status" value="1"/>
</dbReference>
<dbReference type="SMART" id="SM00456">
    <property type="entry name" value="WW"/>
    <property type="match status" value="2"/>
</dbReference>
<feature type="compositionally biased region" description="Acidic residues" evidence="7">
    <location>
        <begin position="1513"/>
        <end position="1523"/>
    </location>
</feature>
<dbReference type="Gene3D" id="3.30.810.10">
    <property type="entry name" value="2-Layer Sandwich"/>
    <property type="match status" value="1"/>
</dbReference>
<feature type="compositionally biased region" description="Polar residues" evidence="7">
    <location>
        <begin position="2032"/>
        <end position="2042"/>
    </location>
</feature>
<evidence type="ECO:0000259" key="12">
    <source>
        <dbReference type="PROSITE" id="PS51455"/>
    </source>
</evidence>
<feature type="domain" description="SH3" evidence="8">
    <location>
        <begin position="1285"/>
        <end position="1344"/>
    </location>
</feature>
<dbReference type="PROSITE" id="PS50002">
    <property type="entry name" value="SH3"/>
    <property type="match status" value="1"/>
</dbReference>
<evidence type="ECO:0000256" key="6">
    <source>
        <dbReference type="PROSITE-ProRule" id="PRU00781"/>
    </source>
</evidence>
<dbReference type="InterPro" id="IPR044769">
    <property type="entry name" value="PIKfyve_PIPKc"/>
</dbReference>
<dbReference type="Pfam" id="PF25006">
    <property type="entry name" value="DUF7783"/>
    <property type="match status" value="1"/>
</dbReference>
<dbReference type="Gene3D" id="3.30.800.10">
    <property type="entry name" value="Phosphatidylinositol Phosphate Kinase II Beta"/>
    <property type="match status" value="1"/>
</dbReference>
<evidence type="ECO:0000256" key="3">
    <source>
        <dbReference type="ARBA" id="ARBA00022840"/>
    </source>
</evidence>
<gene>
    <name evidence="13" type="ORF">MFLAVUS_007301</name>
</gene>
<dbReference type="Pfam" id="PF01504">
    <property type="entry name" value="PIP5K"/>
    <property type="match status" value="2"/>
</dbReference>
<dbReference type="InterPro" id="IPR001895">
    <property type="entry name" value="RASGEF_cat_dom"/>
</dbReference>
<accession>A0ABP9Z3X2</accession>
<organism evidence="13 14">
    <name type="scientific">Mucor flavus</name>
    <dbReference type="NCBI Taxonomy" id="439312"/>
    <lineage>
        <taxon>Eukaryota</taxon>
        <taxon>Fungi</taxon>
        <taxon>Fungi incertae sedis</taxon>
        <taxon>Mucoromycota</taxon>
        <taxon>Mucoromycotina</taxon>
        <taxon>Mucoromycetes</taxon>
        <taxon>Mucorales</taxon>
        <taxon>Mucorineae</taxon>
        <taxon>Mucoraceae</taxon>
        <taxon>Mucor</taxon>
    </lineage>
</organism>
<dbReference type="Pfam" id="PF00618">
    <property type="entry name" value="RasGEF_N"/>
    <property type="match status" value="1"/>
</dbReference>
<dbReference type="Gene3D" id="2.20.70.10">
    <property type="match status" value="1"/>
</dbReference>
<feature type="domain" description="N-terminal Ras-GEF" evidence="11">
    <location>
        <begin position="2132"/>
        <end position="2261"/>
    </location>
</feature>
<feature type="compositionally biased region" description="Polar residues" evidence="7">
    <location>
        <begin position="2075"/>
        <end position="2094"/>
    </location>
</feature>
<evidence type="ECO:0000259" key="11">
    <source>
        <dbReference type="PROSITE" id="PS50212"/>
    </source>
</evidence>
<dbReference type="SUPFAM" id="SSF50044">
    <property type="entry name" value="SH3-domain"/>
    <property type="match status" value="1"/>
</dbReference>
<feature type="region of interest" description="Disordered" evidence="7">
    <location>
        <begin position="1806"/>
        <end position="1828"/>
    </location>
</feature>
<dbReference type="InterPro" id="IPR002498">
    <property type="entry name" value="PInositol-4-P-4/5-kinase_core"/>
</dbReference>
<keyword evidence="14" id="KW-1185">Reference proteome</keyword>
<dbReference type="InterPro" id="IPR019804">
    <property type="entry name" value="Ras_G-nucl-exch_fac_CS"/>
</dbReference>
<feature type="compositionally biased region" description="Low complexity" evidence="7">
    <location>
        <begin position="2054"/>
        <end position="2074"/>
    </location>
</feature>
<dbReference type="InterPro" id="IPR027484">
    <property type="entry name" value="PInositol-4-P-5-kinase_N"/>
</dbReference>
<keyword evidence="3 6" id="KW-0067">ATP-binding</keyword>
<dbReference type="InterPro" id="IPR036964">
    <property type="entry name" value="RASGEF_cat_dom_sf"/>
</dbReference>
<dbReference type="Pfam" id="PF00018">
    <property type="entry name" value="SH3_1"/>
    <property type="match status" value="1"/>
</dbReference>
<dbReference type="InterPro" id="IPR036020">
    <property type="entry name" value="WW_dom_sf"/>
</dbReference>
<feature type="compositionally biased region" description="Polar residues" evidence="7">
    <location>
        <begin position="1387"/>
        <end position="1417"/>
    </location>
</feature>
<evidence type="ECO:0000256" key="1">
    <source>
        <dbReference type="ARBA" id="ARBA00022443"/>
    </source>
</evidence>
<feature type="domain" description="Ras-GEF" evidence="9">
    <location>
        <begin position="2298"/>
        <end position="2532"/>
    </location>
</feature>